<keyword evidence="4" id="KW-1185">Reference proteome</keyword>
<evidence type="ECO:0000313" key="3">
    <source>
        <dbReference type="EMBL" id="KAK1665836.1"/>
    </source>
</evidence>
<evidence type="ECO:0000256" key="1">
    <source>
        <dbReference type="PROSITE-ProRule" id="PRU00047"/>
    </source>
</evidence>
<dbReference type="InterPro" id="IPR036875">
    <property type="entry name" value="Znf_CCHC_sf"/>
</dbReference>
<evidence type="ECO:0000313" key="4">
    <source>
        <dbReference type="Proteomes" id="UP001231189"/>
    </source>
</evidence>
<dbReference type="PANTHER" id="PTHR33170">
    <property type="entry name" value="DUF4283 DOMAIN-CONTAINING PROTEIN-RELATED"/>
    <property type="match status" value="1"/>
</dbReference>
<keyword evidence="1" id="KW-0479">Metal-binding</keyword>
<sequence>MGAGHNQGAAVGGECFRCGRAGHFQSDCSFDPLCVLCSKEDHISANCPTRGRPLMLQQMGHAFTGCGFYNIEVDPIREEAKGAQFTAVIRFANNPLSEAELSGELKSLVDECWDWQVTRQSESEFSVQFPSRATLKLSTGSGKLHLPLSDVDVHIREAFVAPKPGKPFPSVWVQLTGLPRDVLVRDRLMASLVLVGVQSTSMSSRSGSEPRSRCVCGSNAAIPSASRALSNCV</sequence>
<dbReference type="Proteomes" id="UP001231189">
    <property type="component" value="Unassembled WGS sequence"/>
</dbReference>
<dbReference type="Gene3D" id="4.10.60.10">
    <property type="entry name" value="Zinc finger, CCHC-type"/>
    <property type="match status" value="1"/>
</dbReference>
<keyword evidence="1" id="KW-0863">Zinc-finger</keyword>
<name>A0AAD8SWU7_LOLMU</name>
<organism evidence="3 4">
    <name type="scientific">Lolium multiflorum</name>
    <name type="common">Italian ryegrass</name>
    <name type="synonym">Lolium perenne subsp. multiflorum</name>
    <dbReference type="NCBI Taxonomy" id="4521"/>
    <lineage>
        <taxon>Eukaryota</taxon>
        <taxon>Viridiplantae</taxon>
        <taxon>Streptophyta</taxon>
        <taxon>Embryophyta</taxon>
        <taxon>Tracheophyta</taxon>
        <taxon>Spermatophyta</taxon>
        <taxon>Magnoliopsida</taxon>
        <taxon>Liliopsida</taxon>
        <taxon>Poales</taxon>
        <taxon>Poaceae</taxon>
        <taxon>BOP clade</taxon>
        <taxon>Pooideae</taxon>
        <taxon>Poodae</taxon>
        <taxon>Poeae</taxon>
        <taxon>Poeae Chloroplast Group 2 (Poeae type)</taxon>
        <taxon>Loliodinae</taxon>
        <taxon>Loliinae</taxon>
        <taxon>Lolium</taxon>
    </lineage>
</organism>
<comment type="caution">
    <text evidence="3">The sequence shown here is derived from an EMBL/GenBank/DDBJ whole genome shotgun (WGS) entry which is preliminary data.</text>
</comment>
<gene>
    <name evidence="3" type="ORF">QYE76_053995</name>
</gene>
<dbReference type="EMBL" id="JAUUTY010000003">
    <property type="protein sequence ID" value="KAK1665836.1"/>
    <property type="molecule type" value="Genomic_DNA"/>
</dbReference>
<dbReference type="PANTHER" id="PTHR33170:SF2">
    <property type="entry name" value="OS12G0531500 PROTEIN"/>
    <property type="match status" value="1"/>
</dbReference>
<dbReference type="GO" id="GO:0008270">
    <property type="term" value="F:zinc ion binding"/>
    <property type="evidence" value="ECO:0007669"/>
    <property type="project" value="UniProtKB-KW"/>
</dbReference>
<protein>
    <recommendedName>
        <fullName evidence="2">CCHC-type domain-containing protein</fullName>
    </recommendedName>
</protein>
<dbReference type="PROSITE" id="PS50158">
    <property type="entry name" value="ZF_CCHC"/>
    <property type="match status" value="1"/>
</dbReference>
<evidence type="ECO:0000259" key="2">
    <source>
        <dbReference type="PROSITE" id="PS50158"/>
    </source>
</evidence>
<feature type="domain" description="CCHC-type" evidence="2">
    <location>
        <begin position="15"/>
        <end position="28"/>
    </location>
</feature>
<dbReference type="SMART" id="SM00343">
    <property type="entry name" value="ZnF_C2HC"/>
    <property type="match status" value="2"/>
</dbReference>
<dbReference type="SUPFAM" id="SSF57756">
    <property type="entry name" value="Retrovirus zinc finger-like domains"/>
    <property type="match status" value="1"/>
</dbReference>
<dbReference type="GO" id="GO:0003676">
    <property type="term" value="F:nucleic acid binding"/>
    <property type="evidence" value="ECO:0007669"/>
    <property type="project" value="InterPro"/>
</dbReference>
<dbReference type="AlphaFoldDB" id="A0AAD8SWU7"/>
<keyword evidence="1" id="KW-0862">Zinc</keyword>
<accession>A0AAD8SWU7</accession>
<reference evidence="3" key="1">
    <citation type="submission" date="2023-07" db="EMBL/GenBank/DDBJ databases">
        <title>A chromosome-level genome assembly of Lolium multiflorum.</title>
        <authorList>
            <person name="Chen Y."/>
            <person name="Copetti D."/>
            <person name="Kolliker R."/>
            <person name="Studer B."/>
        </authorList>
    </citation>
    <scope>NUCLEOTIDE SEQUENCE</scope>
    <source>
        <strain evidence="3">02402/16</strain>
        <tissue evidence="3">Leaf</tissue>
    </source>
</reference>
<proteinExistence type="predicted"/>
<dbReference type="InterPro" id="IPR001878">
    <property type="entry name" value="Znf_CCHC"/>
</dbReference>
<dbReference type="Pfam" id="PF00098">
    <property type="entry name" value="zf-CCHC"/>
    <property type="match status" value="1"/>
</dbReference>